<dbReference type="Gene3D" id="3.40.50.10540">
    <property type="entry name" value="Crotonobetainyl-coa:carnitine coa-transferase, domain 1"/>
    <property type="match status" value="1"/>
</dbReference>
<accession>A0A098BUP1</accession>
<dbReference type="SMR" id="A0A098BUP1"/>
<dbReference type="KEGG" id="rrz:CS378_23880"/>
<protein>
    <submittedName>
        <fullName evidence="2">Putative acyl-CoA transferase/carnitine dehydratase</fullName>
    </submittedName>
</protein>
<dbReference type="PANTHER" id="PTHR48207:SF3">
    <property type="entry name" value="SUCCINATE--HYDROXYMETHYLGLUTARATE COA-TRANSFERASE"/>
    <property type="match status" value="1"/>
</dbReference>
<dbReference type="InterPro" id="IPR023606">
    <property type="entry name" value="CoA-Trfase_III_dom_1_sf"/>
</dbReference>
<dbReference type="OrthoDB" id="9797653at2"/>
<dbReference type="Proteomes" id="UP000042997">
    <property type="component" value="Unassembled WGS sequence"/>
</dbReference>
<reference evidence="2 3" key="1">
    <citation type="journal article" date="2014" name="Genome Announc.">
        <title>Draft Genome Sequence of Propane- and Butane-Oxidizing Actinobacterium Rhodococcus ruber IEGM 231.</title>
        <authorList>
            <person name="Ivshina I.B."/>
            <person name="Kuyukina M.S."/>
            <person name="Krivoruchko A.V."/>
            <person name="Barbe V."/>
            <person name="Fischer C."/>
        </authorList>
    </citation>
    <scope>NUCLEOTIDE SEQUENCE [LARGE SCALE GENOMIC DNA]</scope>
</reference>
<dbReference type="PANTHER" id="PTHR48207">
    <property type="entry name" value="SUCCINATE--HYDROXYMETHYLGLUTARATE COA-TRANSFERASE"/>
    <property type="match status" value="1"/>
</dbReference>
<keyword evidence="1 2" id="KW-0808">Transferase</keyword>
<proteinExistence type="predicted"/>
<dbReference type="InterPro" id="IPR003673">
    <property type="entry name" value="CoA-Trfase_fam_III"/>
</dbReference>
<name>A0A098BUP1_9NOCA</name>
<dbReference type="InterPro" id="IPR050483">
    <property type="entry name" value="CoA-transferase_III_domain"/>
</dbReference>
<dbReference type="eggNOG" id="COG1804">
    <property type="taxonomic scope" value="Bacteria"/>
</dbReference>
<dbReference type="Pfam" id="PF02515">
    <property type="entry name" value="CoA_transf_3"/>
    <property type="match status" value="1"/>
</dbReference>
<sequence>MNTTARRALDGVRVVDLTQALAGPFCTSLLADQGADVIKVEPPRGDFLRYAGPFASDDEPRDYGGVFQSANRNKRSLVLDLKKPEARDVLLRLIDDADIVVENFTAGVMDRFGLDYDTLAARNPRLVYASIRGFGDKTGGHSPYRDWPAFDIVAQAMGGLMSITGTDAAHPVRVGSGVGDTVPGLFAAFGILAALRDAERTGQGQYVDVAMADAVLAISEVVVNTYGHTGQVPGPLGNQLQGFAPFDTVQAKDGVVALGAPHNPQWAKLAAVMGQPELVDDPRFATDHDRWLNRDAVYEVVNAWTRTHTVAELVELLGGKVPLGPILDAADIFADPHFRARDMLPTVTHPHDGRAVTVPGIPAKLSHTPGTIERRAPLVGEHTVEILREAGLDTAELTALADAGATVIPSSAQEHVA</sequence>
<dbReference type="AlphaFoldDB" id="A0A098BUP1"/>
<dbReference type="EMBL" id="CCSD01000111">
    <property type="protein sequence ID" value="CDZ92433.1"/>
    <property type="molecule type" value="Genomic_DNA"/>
</dbReference>
<organism evidence="2 3">
    <name type="scientific">Rhodococcus ruber</name>
    <dbReference type="NCBI Taxonomy" id="1830"/>
    <lineage>
        <taxon>Bacteria</taxon>
        <taxon>Bacillati</taxon>
        <taxon>Actinomycetota</taxon>
        <taxon>Actinomycetes</taxon>
        <taxon>Mycobacteriales</taxon>
        <taxon>Nocardiaceae</taxon>
        <taxon>Rhodococcus</taxon>
    </lineage>
</organism>
<evidence type="ECO:0000313" key="3">
    <source>
        <dbReference type="Proteomes" id="UP000042997"/>
    </source>
</evidence>
<dbReference type="GeneID" id="66835013"/>
<dbReference type="SUPFAM" id="SSF89796">
    <property type="entry name" value="CoA-transferase family III (CaiB/BaiF)"/>
    <property type="match status" value="1"/>
</dbReference>
<evidence type="ECO:0000313" key="2">
    <source>
        <dbReference type="EMBL" id="CDZ92433.1"/>
    </source>
</evidence>
<dbReference type="Gene3D" id="3.30.1540.10">
    <property type="entry name" value="formyl-coa transferase, domain 3"/>
    <property type="match status" value="1"/>
</dbReference>
<dbReference type="RefSeq" id="WP_010592364.1">
    <property type="nucleotide sequence ID" value="NZ_CP023714.1"/>
</dbReference>
<dbReference type="GO" id="GO:0008410">
    <property type="term" value="F:CoA-transferase activity"/>
    <property type="evidence" value="ECO:0007669"/>
    <property type="project" value="TreeGrafter"/>
</dbReference>
<evidence type="ECO:0000256" key="1">
    <source>
        <dbReference type="ARBA" id="ARBA00022679"/>
    </source>
</evidence>
<dbReference type="InterPro" id="IPR044855">
    <property type="entry name" value="CoA-Trfase_III_dom3_sf"/>
</dbReference>
<gene>
    <name evidence="2" type="ORF">RHRU231_950083</name>
</gene>